<comment type="subcellular location">
    <subcellularLocation>
        <location evidence="16">Cell projection</location>
        <location evidence="16">Cilium membrane</location>
        <topology evidence="16">Peripheral membrane protein</topology>
    </subcellularLocation>
    <subcellularLocation>
        <location evidence="17">Cytoplasmic vesicle</location>
        <location evidence="17">Autophagosome membrane</location>
        <topology evidence="17">Peripheral membrane protein</topology>
    </subcellularLocation>
    <subcellularLocation>
        <location evidence="1">Golgi apparatus membrane</location>
        <topology evidence="1">Peripheral membrane protein</topology>
    </subcellularLocation>
</comment>
<keyword evidence="9" id="KW-0333">Golgi apparatus</keyword>
<sequence>MSAYPRSRNPFADDGDEEEDEPQDWAGERERSPLSEADRRQRQLQQEAMRSAQSATDSSNRSLRLIYESEKMGTDTAEELMRQGEALRRTERMVDNMEEDLKTSQKHINSIKSVWGGIVNYFKGKPEPRAAPEEPVGYQANSRLQAALNESKEHEDKYQQSHPNLKKLDTSGFGVSGISPEGPTSNQNGYPWNQHLRATHQQLDSNLDEMSLGLSRLKNLGLGLQVELEDQDSSIDNLLGKVDRMDGKINATNQQIKSLK</sequence>
<keyword evidence="3" id="KW-0813">Transport</keyword>
<evidence type="ECO:0000256" key="5">
    <source>
        <dbReference type="ARBA" id="ARBA00022490"/>
    </source>
</evidence>
<dbReference type="FunFam" id="1.20.5.110:FF:000041">
    <property type="entry name" value="Synaptosomal-associated protein 29"/>
    <property type="match status" value="1"/>
</dbReference>
<evidence type="ECO:0000256" key="11">
    <source>
        <dbReference type="ARBA" id="ARBA00023069"/>
    </source>
</evidence>
<organism evidence="25 26">
    <name type="scientific">Scleropages formosus</name>
    <name type="common">Asian bonytongue</name>
    <name type="synonym">Osteoglossum formosum</name>
    <dbReference type="NCBI Taxonomy" id="113540"/>
    <lineage>
        <taxon>Eukaryota</taxon>
        <taxon>Metazoa</taxon>
        <taxon>Chordata</taxon>
        <taxon>Craniata</taxon>
        <taxon>Vertebrata</taxon>
        <taxon>Euteleostomi</taxon>
        <taxon>Actinopterygii</taxon>
        <taxon>Neopterygii</taxon>
        <taxon>Teleostei</taxon>
        <taxon>Osteoglossocephala</taxon>
        <taxon>Osteoglossomorpha</taxon>
        <taxon>Osteoglossiformes</taxon>
        <taxon>Osteoglossidae</taxon>
        <taxon>Scleropages</taxon>
    </lineage>
</organism>
<dbReference type="GO" id="GO:0019905">
    <property type="term" value="F:syntaxin binding"/>
    <property type="evidence" value="ECO:0007669"/>
    <property type="project" value="TreeGrafter"/>
</dbReference>
<evidence type="ECO:0000256" key="6">
    <source>
        <dbReference type="ARBA" id="ARBA00022553"/>
    </source>
</evidence>
<dbReference type="GO" id="GO:0031201">
    <property type="term" value="C:SNARE complex"/>
    <property type="evidence" value="ECO:0007669"/>
    <property type="project" value="TreeGrafter"/>
</dbReference>
<evidence type="ECO:0000256" key="18">
    <source>
        <dbReference type="ARBA" id="ARBA00041113"/>
    </source>
</evidence>
<keyword evidence="14" id="KW-0968">Cytoplasmic vesicle</keyword>
<dbReference type="RefSeq" id="XP_018584218.1">
    <property type="nucleotide sequence ID" value="XM_018728702.2"/>
</dbReference>
<dbReference type="GO" id="GO:0031629">
    <property type="term" value="P:synaptic vesicle fusion to presynaptic active zone membrane"/>
    <property type="evidence" value="ECO:0007669"/>
    <property type="project" value="TreeGrafter"/>
</dbReference>
<keyword evidence="5" id="KW-0963">Cytoplasm</keyword>
<feature type="compositionally biased region" description="Polar residues" evidence="23">
    <location>
        <begin position="43"/>
        <end position="62"/>
    </location>
</feature>
<evidence type="ECO:0000256" key="7">
    <source>
        <dbReference type="ARBA" id="ARBA00022927"/>
    </source>
</evidence>
<dbReference type="GO" id="GO:0015031">
    <property type="term" value="P:protein transport"/>
    <property type="evidence" value="ECO:0007669"/>
    <property type="project" value="UniProtKB-KW"/>
</dbReference>
<evidence type="ECO:0000256" key="4">
    <source>
        <dbReference type="ARBA" id="ARBA00022475"/>
    </source>
</evidence>
<dbReference type="GeneTree" id="ENSGT00950000182843"/>
<keyword evidence="7" id="KW-0653">Protein transport</keyword>
<keyword evidence="4" id="KW-1003">Cell membrane</keyword>
<evidence type="ECO:0000256" key="9">
    <source>
        <dbReference type="ARBA" id="ARBA00023034"/>
    </source>
</evidence>
<feature type="domain" description="T-SNARE coiled-coil homology" evidence="24">
    <location>
        <begin position="49"/>
        <end position="111"/>
    </location>
</feature>
<evidence type="ECO:0000256" key="3">
    <source>
        <dbReference type="ARBA" id="ARBA00022448"/>
    </source>
</evidence>
<feature type="region of interest" description="Disordered" evidence="23">
    <location>
        <begin position="1"/>
        <end position="78"/>
    </location>
</feature>
<evidence type="ECO:0000256" key="23">
    <source>
        <dbReference type="SAM" id="MobiDB-lite"/>
    </source>
</evidence>
<dbReference type="Ensembl" id="ENSSFOT00015024434.2">
    <property type="protein sequence ID" value="ENSSFOP00015024173.1"/>
    <property type="gene ID" value="ENSSFOG00015015492.2"/>
</dbReference>
<dbReference type="PROSITE" id="PS50192">
    <property type="entry name" value="T_SNARE"/>
    <property type="match status" value="2"/>
</dbReference>
<evidence type="ECO:0000256" key="1">
    <source>
        <dbReference type="ARBA" id="ARBA00004395"/>
    </source>
</evidence>
<evidence type="ECO:0000256" key="17">
    <source>
        <dbReference type="ARBA" id="ARBA00037854"/>
    </source>
</evidence>
<comment type="function">
    <text evidence="15">SNAREs, soluble N-ethylmaleimide-sensitive factor-attachment protein receptors, are essential proteins for fusion of cellular membranes. SNAREs localized on opposing membranes assemble to form a trans-SNARE complex, an extended, parallel four alpha-helical bundle that drives membrane fusion. SNAP29 is a SNARE involved in autophagy through the direct control of autophagosome membrane fusion with the lysososome membrane. Also plays a role in ciliogenesis by regulating membrane fusions.</text>
</comment>
<evidence type="ECO:0000256" key="15">
    <source>
        <dbReference type="ARBA" id="ARBA00037064"/>
    </source>
</evidence>
<evidence type="ECO:0000313" key="26">
    <source>
        <dbReference type="Proteomes" id="UP000694397"/>
    </source>
</evidence>
<dbReference type="AlphaFoldDB" id="A0A8C9RVQ7"/>
<evidence type="ECO:0000259" key="24">
    <source>
        <dbReference type="PROSITE" id="PS50192"/>
    </source>
</evidence>
<feature type="compositionally biased region" description="Acidic residues" evidence="23">
    <location>
        <begin position="13"/>
        <end position="23"/>
    </location>
</feature>
<keyword evidence="8" id="KW-0072">Autophagy</keyword>
<dbReference type="FunFam" id="1.20.5.110:FF:000051">
    <property type="entry name" value="synaptosomal-associated protein 29"/>
    <property type="match status" value="1"/>
</dbReference>
<keyword evidence="12" id="KW-0472">Membrane</keyword>
<comment type="subunit">
    <text evidence="21">Forms a SNARE complex, composed of VAMP8, SNAP29 and STX17, involved in fusion of autophagosome with lysosome. Interacts with multiple syntaxins including STX6. Interacts with EIPR1. Interacts with STX17; this interaction is increased in the absence of TMEM39A.</text>
</comment>
<feature type="domain" description="T-SNARE coiled-coil homology" evidence="24">
    <location>
        <begin position="197"/>
        <end position="259"/>
    </location>
</feature>
<evidence type="ECO:0000256" key="19">
    <source>
        <dbReference type="ARBA" id="ARBA00042308"/>
    </source>
</evidence>
<dbReference type="GO" id="GO:0000421">
    <property type="term" value="C:autophagosome membrane"/>
    <property type="evidence" value="ECO:0007669"/>
    <property type="project" value="UniProtKB-SubCell"/>
</dbReference>
<evidence type="ECO:0000256" key="20">
    <source>
        <dbReference type="ARBA" id="ARBA00043032"/>
    </source>
</evidence>
<reference evidence="25 26" key="1">
    <citation type="submission" date="2019-04" db="EMBL/GenBank/DDBJ databases">
        <authorList>
            <consortium name="Wellcome Sanger Institute Data Sharing"/>
        </authorList>
    </citation>
    <scope>NUCLEOTIDE SEQUENCE [LARGE SCALE GENOMIC DNA]</scope>
</reference>
<dbReference type="GeneID" id="108920162"/>
<keyword evidence="10 22" id="KW-0175">Coiled coil</keyword>
<comment type="similarity">
    <text evidence="2">Belongs to the SNAP-25 family.</text>
</comment>
<evidence type="ECO:0000313" key="25">
    <source>
        <dbReference type="Ensembl" id="ENSSFOP00015024173.1"/>
    </source>
</evidence>
<dbReference type="SUPFAM" id="SSF58038">
    <property type="entry name" value="SNARE fusion complex"/>
    <property type="match status" value="2"/>
</dbReference>
<keyword evidence="26" id="KW-1185">Reference proteome</keyword>
<evidence type="ECO:0000256" key="2">
    <source>
        <dbReference type="ARBA" id="ARBA00009480"/>
    </source>
</evidence>
<evidence type="ECO:0000256" key="16">
    <source>
        <dbReference type="ARBA" id="ARBA00037808"/>
    </source>
</evidence>
<dbReference type="Gene3D" id="1.20.5.110">
    <property type="match status" value="2"/>
</dbReference>
<keyword evidence="11" id="KW-0969">Cilium</keyword>
<evidence type="ECO:0000256" key="21">
    <source>
        <dbReference type="ARBA" id="ARBA00046522"/>
    </source>
</evidence>
<feature type="coiled-coil region" evidence="22">
    <location>
        <begin position="80"/>
        <end position="107"/>
    </location>
</feature>
<dbReference type="GO" id="GO:0031410">
    <property type="term" value="C:cytoplasmic vesicle"/>
    <property type="evidence" value="ECO:0007669"/>
    <property type="project" value="UniProtKB-KW"/>
</dbReference>
<dbReference type="CTD" id="9342"/>
<feature type="compositionally biased region" description="Basic and acidic residues" evidence="23">
    <location>
        <begin position="67"/>
        <end position="78"/>
    </location>
</feature>
<dbReference type="GO" id="GO:0000139">
    <property type="term" value="C:Golgi membrane"/>
    <property type="evidence" value="ECO:0007669"/>
    <property type="project" value="UniProtKB-SubCell"/>
</dbReference>
<dbReference type="GO" id="GO:0005484">
    <property type="term" value="F:SNAP receptor activity"/>
    <property type="evidence" value="ECO:0007669"/>
    <property type="project" value="TreeGrafter"/>
</dbReference>
<dbReference type="KEGG" id="sfm:108920162"/>
<evidence type="ECO:0000256" key="13">
    <source>
        <dbReference type="ARBA" id="ARBA00023273"/>
    </source>
</evidence>
<proteinExistence type="inferred from homology"/>
<reference evidence="25" key="2">
    <citation type="submission" date="2025-08" db="UniProtKB">
        <authorList>
            <consortium name="Ensembl"/>
        </authorList>
    </citation>
    <scope>IDENTIFICATION</scope>
</reference>
<dbReference type="OrthoDB" id="18679at2759"/>
<dbReference type="SMART" id="SM00397">
    <property type="entry name" value="t_SNARE"/>
    <property type="match status" value="2"/>
</dbReference>
<dbReference type="PANTHER" id="PTHR19305:SF9">
    <property type="entry name" value="SYNAPTOSOMAL-ASSOCIATED PROTEIN 29"/>
    <property type="match status" value="1"/>
</dbReference>
<name>A0A8C9RVQ7_SCLFO</name>
<dbReference type="GO" id="GO:0016082">
    <property type="term" value="P:synaptic vesicle priming"/>
    <property type="evidence" value="ECO:0007669"/>
    <property type="project" value="TreeGrafter"/>
</dbReference>
<evidence type="ECO:0000256" key="10">
    <source>
        <dbReference type="ARBA" id="ARBA00023054"/>
    </source>
</evidence>
<feature type="compositionally biased region" description="Basic and acidic residues" evidence="23">
    <location>
        <begin position="26"/>
        <end position="41"/>
    </location>
</feature>
<dbReference type="GO" id="GO:0006914">
    <property type="term" value="P:autophagy"/>
    <property type="evidence" value="ECO:0007669"/>
    <property type="project" value="UniProtKB-KW"/>
</dbReference>
<reference evidence="25" key="3">
    <citation type="submission" date="2025-09" db="UniProtKB">
        <authorList>
            <consortium name="Ensembl"/>
        </authorList>
    </citation>
    <scope>IDENTIFICATION</scope>
</reference>
<evidence type="ECO:0000256" key="22">
    <source>
        <dbReference type="SAM" id="Coils"/>
    </source>
</evidence>
<dbReference type="Proteomes" id="UP000694397">
    <property type="component" value="Chromosome 21"/>
</dbReference>
<evidence type="ECO:0000256" key="8">
    <source>
        <dbReference type="ARBA" id="ARBA00023006"/>
    </source>
</evidence>
<dbReference type="InterPro" id="IPR000727">
    <property type="entry name" value="T_SNARE_dom"/>
</dbReference>
<evidence type="ECO:0000256" key="12">
    <source>
        <dbReference type="ARBA" id="ARBA00023136"/>
    </source>
</evidence>
<keyword evidence="13" id="KW-0966">Cell projection</keyword>
<evidence type="ECO:0000256" key="14">
    <source>
        <dbReference type="ARBA" id="ARBA00023329"/>
    </source>
</evidence>
<keyword evidence="6" id="KW-0597">Phosphoprotein</keyword>
<dbReference type="CDD" id="cd15856">
    <property type="entry name" value="SNARE_SNAP29C"/>
    <property type="match status" value="1"/>
</dbReference>
<dbReference type="GO" id="GO:0060170">
    <property type="term" value="C:ciliary membrane"/>
    <property type="evidence" value="ECO:0007669"/>
    <property type="project" value="UniProtKB-SubCell"/>
</dbReference>
<accession>A0A8C9RVQ7</accession>
<protein>
    <recommendedName>
        <fullName evidence="18">Synaptosomal-associated protein 29</fullName>
    </recommendedName>
    <alternativeName>
        <fullName evidence="19">Soluble 29 kDa NSF attachment protein</fullName>
    </alternativeName>
    <alternativeName>
        <fullName evidence="20">Vesicle-membrane fusion protein SNAP-29</fullName>
    </alternativeName>
</protein>
<dbReference type="PANTHER" id="PTHR19305">
    <property type="entry name" value="SYNAPTOSOMAL ASSOCIATED PROTEIN"/>
    <property type="match status" value="1"/>
</dbReference>
<gene>
    <name evidence="25" type="primary">SNAP29</name>
    <name evidence="25" type="synonym">snap29</name>
</gene>
<dbReference type="GO" id="GO:0098793">
    <property type="term" value="C:presynapse"/>
    <property type="evidence" value="ECO:0007669"/>
    <property type="project" value="GOC"/>
</dbReference>
<dbReference type="CDD" id="cd15887">
    <property type="entry name" value="SNARE_SNAP29N"/>
    <property type="match status" value="1"/>
</dbReference>